<dbReference type="OrthoDB" id="10259236at2759"/>
<dbReference type="GO" id="GO:0006754">
    <property type="term" value="P:ATP biosynthetic process"/>
    <property type="evidence" value="ECO:0007669"/>
    <property type="project" value="TreeGrafter"/>
</dbReference>
<feature type="domain" description="Nudix hydrolase" evidence="2">
    <location>
        <begin position="15"/>
        <end position="177"/>
    </location>
</feature>
<dbReference type="PROSITE" id="PS51462">
    <property type="entry name" value="NUDIX"/>
    <property type="match status" value="1"/>
</dbReference>
<name>A0A9P9J9Q5_9HYPO</name>
<evidence type="ECO:0000313" key="4">
    <source>
        <dbReference type="Proteomes" id="UP000717696"/>
    </source>
</evidence>
<dbReference type="PANTHER" id="PTHR21340">
    <property type="entry name" value="DIADENOSINE 5,5-P1,P4-TETRAPHOSPHATE PYROPHOSPHOHYDROLASE MUTT"/>
    <property type="match status" value="1"/>
</dbReference>
<dbReference type="PANTHER" id="PTHR21340:SF0">
    <property type="entry name" value="BIS(5'-NUCLEOSYL)-TETRAPHOSPHATASE [ASYMMETRICAL]"/>
    <property type="match status" value="1"/>
</dbReference>
<sequence length="184" mass="20593">MAASKFVNTQYTSEQFVESCGAILFDLSGHTKQVCLLHFQPKGKPGEWLLAKGRRNCGEPRGEAALREVQEETGYPCHLYPVKMATRAPAPTDANDAPDVARSRNRITEPFMFTMRQLEGSPANVKLIWWFIAKVDSAEDGLAKGEGQFTSHFMDCEEAVQKLTFQDDRDILQRAINIVEASEP</sequence>
<keyword evidence="4" id="KW-1185">Reference proteome</keyword>
<evidence type="ECO:0000259" key="2">
    <source>
        <dbReference type="PROSITE" id="PS51462"/>
    </source>
</evidence>
<dbReference type="Gene3D" id="3.90.79.10">
    <property type="entry name" value="Nucleoside Triphosphate Pyrophosphohydrolase"/>
    <property type="match status" value="1"/>
</dbReference>
<dbReference type="Pfam" id="PF00293">
    <property type="entry name" value="NUDIX"/>
    <property type="match status" value="1"/>
</dbReference>
<evidence type="ECO:0000256" key="1">
    <source>
        <dbReference type="ARBA" id="ARBA00022801"/>
    </source>
</evidence>
<dbReference type="Proteomes" id="UP000717696">
    <property type="component" value="Unassembled WGS sequence"/>
</dbReference>
<dbReference type="SUPFAM" id="SSF55811">
    <property type="entry name" value="Nudix"/>
    <property type="match status" value="1"/>
</dbReference>
<comment type="caution">
    <text evidence="3">The sequence shown here is derived from an EMBL/GenBank/DDBJ whole genome shotgun (WGS) entry which is preliminary data.</text>
</comment>
<dbReference type="EMBL" id="JAGMUU010000003">
    <property type="protein sequence ID" value="KAH7157592.1"/>
    <property type="molecule type" value="Genomic_DNA"/>
</dbReference>
<evidence type="ECO:0000313" key="3">
    <source>
        <dbReference type="EMBL" id="KAH7157592.1"/>
    </source>
</evidence>
<dbReference type="InterPro" id="IPR020084">
    <property type="entry name" value="NUDIX_hydrolase_CS"/>
</dbReference>
<accession>A0A9P9J9Q5</accession>
<organism evidence="3 4">
    <name type="scientific">Dactylonectria estremocensis</name>
    <dbReference type="NCBI Taxonomy" id="1079267"/>
    <lineage>
        <taxon>Eukaryota</taxon>
        <taxon>Fungi</taxon>
        <taxon>Dikarya</taxon>
        <taxon>Ascomycota</taxon>
        <taxon>Pezizomycotina</taxon>
        <taxon>Sordariomycetes</taxon>
        <taxon>Hypocreomycetidae</taxon>
        <taxon>Hypocreales</taxon>
        <taxon>Nectriaceae</taxon>
        <taxon>Dactylonectria</taxon>
    </lineage>
</organism>
<proteinExistence type="predicted"/>
<dbReference type="AlphaFoldDB" id="A0A9P9J9Q5"/>
<dbReference type="InterPro" id="IPR051325">
    <property type="entry name" value="Nudix_hydrolase_domain"/>
</dbReference>
<keyword evidence="1" id="KW-0378">Hydrolase</keyword>
<gene>
    <name evidence="3" type="ORF">B0J13DRAFT_174061</name>
</gene>
<dbReference type="InterPro" id="IPR015797">
    <property type="entry name" value="NUDIX_hydrolase-like_dom_sf"/>
</dbReference>
<dbReference type="GO" id="GO:0006167">
    <property type="term" value="P:AMP biosynthetic process"/>
    <property type="evidence" value="ECO:0007669"/>
    <property type="project" value="TreeGrafter"/>
</dbReference>
<dbReference type="InterPro" id="IPR000086">
    <property type="entry name" value="NUDIX_hydrolase_dom"/>
</dbReference>
<dbReference type="GO" id="GO:0004081">
    <property type="term" value="F:bis(5'-nucleosyl)-tetraphosphatase (asymmetrical) activity"/>
    <property type="evidence" value="ECO:0007669"/>
    <property type="project" value="TreeGrafter"/>
</dbReference>
<dbReference type="PROSITE" id="PS00893">
    <property type="entry name" value="NUDIX_BOX"/>
    <property type="match status" value="1"/>
</dbReference>
<reference evidence="3" key="1">
    <citation type="journal article" date="2021" name="Nat. Commun.">
        <title>Genetic determinants of endophytism in the Arabidopsis root mycobiome.</title>
        <authorList>
            <person name="Mesny F."/>
            <person name="Miyauchi S."/>
            <person name="Thiergart T."/>
            <person name="Pickel B."/>
            <person name="Atanasova L."/>
            <person name="Karlsson M."/>
            <person name="Huettel B."/>
            <person name="Barry K.W."/>
            <person name="Haridas S."/>
            <person name="Chen C."/>
            <person name="Bauer D."/>
            <person name="Andreopoulos W."/>
            <person name="Pangilinan J."/>
            <person name="LaButti K."/>
            <person name="Riley R."/>
            <person name="Lipzen A."/>
            <person name="Clum A."/>
            <person name="Drula E."/>
            <person name="Henrissat B."/>
            <person name="Kohler A."/>
            <person name="Grigoriev I.V."/>
            <person name="Martin F.M."/>
            <person name="Hacquard S."/>
        </authorList>
    </citation>
    <scope>NUCLEOTIDE SEQUENCE</scope>
    <source>
        <strain evidence="3">MPI-CAGE-AT-0021</strain>
    </source>
</reference>
<protein>
    <recommendedName>
        <fullName evidence="2">Nudix hydrolase domain-containing protein</fullName>
    </recommendedName>
</protein>